<dbReference type="InterPro" id="IPR027417">
    <property type="entry name" value="P-loop_NTPase"/>
</dbReference>
<dbReference type="Proteomes" id="UP000288669">
    <property type="component" value="Unassembled WGS sequence"/>
</dbReference>
<comment type="caution">
    <text evidence="1">The sequence shown here is derived from an EMBL/GenBank/DDBJ whole genome shotgun (WGS) entry which is preliminary data.</text>
</comment>
<organism evidence="1 2">
    <name type="scientific">Vagococcus entomophilus</name>
    <dbReference type="NCBI Taxonomy" id="1160095"/>
    <lineage>
        <taxon>Bacteria</taxon>
        <taxon>Bacillati</taxon>
        <taxon>Bacillota</taxon>
        <taxon>Bacilli</taxon>
        <taxon>Lactobacillales</taxon>
        <taxon>Enterococcaceae</taxon>
        <taxon>Vagococcus</taxon>
    </lineage>
</organism>
<proteinExistence type="predicted"/>
<dbReference type="InterPro" id="IPR050238">
    <property type="entry name" value="DNA_Rep/Repair_Clamp_Loader"/>
</dbReference>
<dbReference type="AlphaFoldDB" id="A0A430AIC9"/>
<dbReference type="PANTHER" id="PTHR11669:SF8">
    <property type="entry name" value="DNA POLYMERASE III SUBUNIT DELTA"/>
    <property type="match status" value="1"/>
</dbReference>
<keyword evidence="2" id="KW-1185">Reference proteome</keyword>
<dbReference type="InterPro" id="IPR004622">
    <property type="entry name" value="DNA_pol_HolB"/>
</dbReference>
<reference evidence="1 2" key="1">
    <citation type="submission" date="2017-05" db="EMBL/GenBank/DDBJ databases">
        <title>Vagococcus spp. assemblies.</title>
        <authorList>
            <person name="Gulvik C.A."/>
        </authorList>
    </citation>
    <scope>NUCLEOTIDE SEQUENCE [LARGE SCALE GENOMIC DNA]</scope>
    <source>
        <strain evidence="1 2">DSM 24756</strain>
    </source>
</reference>
<dbReference type="GO" id="GO:0003887">
    <property type="term" value="F:DNA-directed DNA polymerase activity"/>
    <property type="evidence" value="ECO:0007669"/>
    <property type="project" value="InterPro"/>
</dbReference>
<evidence type="ECO:0000313" key="1">
    <source>
        <dbReference type="EMBL" id="RSU07744.1"/>
    </source>
</evidence>
<protein>
    <submittedName>
        <fullName evidence="1">DNA polymerase III subunit delta</fullName>
    </submittedName>
</protein>
<dbReference type="NCBIfam" id="NF005972">
    <property type="entry name" value="PRK08058.1"/>
    <property type="match status" value="1"/>
</dbReference>
<sequence>MDFGKLQPRVFTQLKKSLKDQRIGHAYLFEGEQGTGKKELARWMAQAIFCLSSLPDKCPCMKCTNCTRIESGNHPDVLTVVPDGQTIKVDQIREMKAAFNKSGVETNKKVMIVEDADKMTTNAANSLLKFLEEPEGQMHVFLLTKNKARILPTIQSRCQILSFQPLPKHYVQEALIAEHVSKGVAVLLSKLTNSLEEAQNYAKDAWFEEARGVSKQWFDYLIECDDLAFIYVQKQLIKTFKEKPQQQLLFELLLIRYRDMLFEEATNEDVALLQPKKQKKLTQIQLLTSVEELLSSRKKLDRNVGFQNVCEQLAWRLIKNN</sequence>
<evidence type="ECO:0000313" key="2">
    <source>
        <dbReference type="Proteomes" id="UP000288669"/>
    </source>
</evidence>
<dbReference type="Gene3D" id="3.40.50.300">
    <property type="entry name" value="P-loop containing nucleotide triphosphate hydrolases"/>
    <property type="match status" value="1"/>
</dbReference>
<dbReference type="GO" id="GO:0008408">
    <property type="term" value="F:3'-5' exonuclease activity"/>
    <property type="evidence" value="ECO:0007669"/>
    <property type="project" value="InterPro"/>
</dbReference>
<dbReference type="EMBL" id="NGJZ01000001">
    <property type="protein sequence ID" value="RSU07744.1"/>
    <property type="molecule type" value="Genomic_DNA"/>
</dbReference>
<accession>A0A430AIC9</accession>
<dbReference type="NCBIfam" id="TIGR00678">
    <property type="entry name" value="holB"/>
    <property type="match status" value="1"/>
</dbReference>
<dbReference type="FunFam" id="3.40.50.300:FF:001255">
    <property type="entry name" value="DNA polymerase III subunit delta"/>
    <property type="match status" value="1"/>
</dbReference>
<name>A0A430AIC9_9ENTE</name>
<dbReference type="SUPFAM" id="SSF52540">
    <property type="entry name" value="P-loop containing nucleoside triphosphate hydrolases"/>
    <property type="match status" value="1"/>
</dbReference>
<dbReference type="Pfam" id="PF13177">
    <property type="entry name" value="DNA_pol3_delta2"/>
    <property type="match status" value="1"/>
</dbReference>
<gene>
    <name evidence="1" type="ORF">CBF30_00445</name>
</gene>
<dbReference type="GO" id="GO:0006261">
    <property type="term" value="P:DNA-templated DNA replication"/>
    <property type="evidence" value="ECO:0007669"/>
    <property type="project" value="TreeGrafter"/>
</dbReference>
<dbReference type="OrthoDB" id="9810148at2"/>
<dbReference type="PANTHER" id="PTHR11669">
    <property type="entry name" value="REPLICATION FACTOR C / DNA POLYMERASE III GAMMA-TAU SUBUNIT"/>
    <property type="match status" value="1"/>
</dbReference>